<dbReference type="Proteomes" id="UP000248584">
    <property type="component" value="Unassembled WGS sequence"/>
</dbReference>
<evidence type="ECO:0000313" key="3">
    <source>
        <dbReference type="Proteomes" id="UP000248584"/>
    </source>
</evidence>
<keyword evidence="3" id="KW-1185">Reference proteome</keyword>
<name>A0ABX5PZ06_9FLAO</name>
<proteinExistence type="predicted"/>
<sequence>MKNNPSEINIKELLQEEAYTGKFIVGLRRALLSQWQRDGFIRDRRDNHETWARFSLLEILWLEIIQELRAFGLKSEAIQTVGEYAFAKAEQKLLNATTAILSEDTSYVLKVQKNGVSDIKKPVDSNQIFQEQKPENHIIIYLNDMVNRSIRWLFNQPNTEWSQGLTRDEVQAVLILMNQKYDSFKCKGKSDIEINENAAQVAELIQHRDYRRLEIILDDKSIFSVARKTKAS</sequence>
<accession>A0ABX5PZ06</accession>
<feature type="domain" description="HTH merR-type" evidence="1">
    <location>
        <begin position="25"/>
        <end position="81"/>
    </location>
</feature>
<dbReference type="InterPro" id="IPR000551">
    <property type="entry name" value="MerR-type_HTH_dom"/>
</dbReference>
<protein>
    <recommendedName>
        <fullName evidence="1">HTH merR-type domain-containing protein</fullName>
    </recommendedName>
</protein>
<evidence type="ECO:0000313" key="2">
    <source>
        <dbReference type="EMBL" id="PZX43012.1"/>
    </source>
</evidence>
<gene>
    <name evidence="2" type="ORF">LX97_00009</name>
</gene>
<dbReference type="RefSeq" id="WP_015360799.1">
    <property type="nucleotide sequence ID" value="NZ_QKZR01000001.1"/>
</dbReference>
<reference evidence="2 3" key="1">
    <citation type="submission" date="2018-06" db="EMBL/GenBank/DDBJ databases">
        <title>Genomic Encyclopedia of Archaeal and Bacterial Type Strains, Phase II (KMG-II): from individual species to whole genera.</title>
        <authorList>
            <person name="Goeker M."/>
        </authorList>
    </citation>
    <scope>NUCLEOTIDE SEQUENCE [LARGE SCALE GENOMIC DNA]</scope>
    <source>
        <strain evidence="2 3">DSM 17205</strain>
    </source>
</reference>
<evidence type="ECO:0000259" key="1">
    <source>
        <dbReference type="Pfam" id="PF13411"/>
    </source>
</evidence>
<comment type="caution">
    <text evidence="2">The sequence shown here is derived from an EMBL/GenBank/DDBJ whole genome shotgun (WGS) entry which is preliminary data.</text>
</comment>
<dbReference type="EMBL" id="QKZR01000001">
    <property type="protein sequence ID" value="PZX43012.1"/>
    <property type="molecule type" value="Genomic_DNA"/>
</dbReference>
<dbReference type="Pfam" id="PF13411">
    <property type="entry name" value="MerR_1"/>
    <property type="match status" value="1"/>
</dbReference>
<organism evidence="2 3">
    <name type="scientific">Nonlabens dokdonensis</name>
    <dbReference type="NCBI Taxonomy" id="328515"/>
    <lineage>
        <taxon>Bacteria</taxon>
        <taxon>Pseudomonadati</taxon>
        <taxon>Bacteroidota</taxon>
        <taxon>Flavobacteriia</taxon>
        <taxon>Flavobacteriales</taxon>
        <taxon>Flavobacteriaceae</taxon>
        <taxon>Nonlabens</taxon>
    </lineage>
</organism>